<keyword evidence="8" id="KW-1185">Reference proteome</keyword>
<dbReference type="InterPro" id="IPR005119">
    <property type="entry name" value="LysR_subst-bd"/>
</dbReference>
<dbReference type="Pfam" id="PF03466">
    <property type="entry name" value="LysR_substrate"/>
    <property type="match status" value="1"/>
</dbReference>
<dbReference type="Pfam" id="PF00126">
    <property type="entry name" value="HTH_1"/>
    <property type="match status" value="1"/>
</dbReference>
<gene>
    <name evidence="7" type="primary">oxyR</name>
    <name evidence="7" type="ORF">GCM10007094_42960</name>
</gene>
<keyword evidence="5" id="KW-0804">Transcription</keyword>
<keyword evidence="3" id="KW-0238">DNA-binding</keyword>
<feature type="domain" description="HTH lysR-type" evidence="6">
    <location>
        <begin position="7"/>
        <end position="64"/>
    </location>
</feature>
<dbReference type="CDD" id="cd08411">
    <property type="entry name" value="PBP2_OxyR"/>
    <property type="match status" value="1"/>
</dbReference>
<dbReference type="InterPro" id="IPR000847">
    <property type="entry name" value="LysR_HTH_N"/>
</dbReference>
<dbReference type="InterPro" id="IPR036390">
    <property type="entry name" value="WH_DNA-bd_sf"/>
</dbReference>
<evidence type="ECO:0000256" key="5">
    <source>
        <dbReference type="ARBA" id="ARBA00023163"/>
    </source>
</evidence>
<dbReference type="PROSITE" id="PS50931">
    <property type="entry name" value="HTH_LYSR"/>
    <property type="match status" value="1"/>
</dbReference>
<protein>
    <submittedName>
        <fullName evidence="7">Hyaluronan synthase</fullName>
    </submittedName>
</protein>
<evidence type="ECO:0000256" key="4">
    <source>
        <dbReference type="ARBA" id="ARBA00023159"/>
    </source>
</evidence>
<evidence type="ECO:0000313" key="8">
    <source>
        <dbReference type="Proteomes" id="UP000637980"/>
    </source>
</evidence>
<dbReference type="SUPFAM" id="SSF46785">
    <property type="entry name" value="Winged helix' DNA-binding domain"/>
    <property type="match status" value="1"/>
</dbReference>
<dbReference type="Proteomes" id="UP000637980">
    <property type="component" value="Unassembled WGS sequence"/>
</dbReference>
<accession>A0ABQ3ET90</accession>
<sequence>MASLRGLSLRDLEYTQTIANEGHFGRAAALCGVSQPAISSQIQKLEARIGFPIFERQGKSISVTENGRIFLAKAETILNEARELLELSSSLTSPMEGELRLGVIPTLGPYLLPLVLKSIKNAYPKLHLSLIEEPTSVLEQMLTDRKLDIMVLATEPNSSNCGMVELFFEPYFFASPSTEGLEQGAPVSWSKIKNTKLVLLTEEHCMRSQTIALCHLIDDPGQRMASSLEMLRQMVALGDGAALLPALSVNGPDLFGGLVTTHPISDGKFGRTISLQFRNSDPRANHLKRFGEFLAAQMDAPAMQKHLNL</sequence>
<dbReference type="Gene3D" id="3.40.190.10">
    <property type="entry name" value="Periplasmic binding protein-like II"/>
    <property type="match status" value="2"/>
</dbReference>
<keyword evidence="4" id="KW-0010">Activator</keyword>
<dbReference type="PANTHER" id="PTHR30346:SF26">
    <property type="entry name" value="HYDROGEN PEROXIDE-INDUCIBLE GENES ACTIVATOR"/>
    <property type="match status" value="1"/>
</dbReference>
<organism evidence="7 8">
    <name type="scientific">Pseudovibrio japonicus</name>
    <dbReference type="NCBI Taxonomy" id="366534"/>
    <lineage>
        <taxon>Bacteria</taxon>
        <taxon>Pseudomonadati</taxon>
        <taxon>Pseudomonadota</taxon>
        <taxon>Alphaproteobacteria</taxon>
        <taxon>Hyphomicrobiales</taxon>
        <taxon>Stappiaceae</taxon>
        <taxon>Pseudovibrio</taxon>
    </lineage>
</organism>
<evidence type="ECO:0000313" key="7">
    <source>
        <dbReference type="EMBL" id="GHB49159.1"/>
    </source>
</evidence>
<dbReference type="InterPro" id="IPR036388">
    <property type="entry name" value="WH-like_DNA-bd_sf"/>
</dbReference>
<proteinExistence type="inferred from homology"/>
<dbReference type="PANTHER" id="PTHR30346">
    <property type="entry name" value="TRANSCRIPTIONAL DUAL REGULATOR HCAR-RELATED"/>
    <property type="match status" value="1"/>
</dbReference>
<reference evidence="8" key="1">
    <citation type="journal article" date="2019" name="Int. J. Syst. Evol. Microbiol.">
        <title>The Global Catalogue of Microorganisms (GCM) 10K type strain sequencing project: providing services to taxonomists for standard genome sequencing and annotation.</title>
        <authorList>
            <consortium name="The Broad Institute Genomics Platform"/>
            <consortium name="The Broad Institute Genome Sequencing Center for Infectious Disease"/>
            <person name="Wu L."/>
            <person name="Ma J."/>
        </authorList>
    </citation>
    <scope>NUCLEOTIDE SEQUENCE [LARGE SCALE GENOMIC DNA]</scope>
    <source>
        <strain evidence="8">KCTC 12861</strain>
    </source>
</reference>
<evidence type="ECO:0000256" key="3">
    <source>
        <dbReference type="ARBA" id="ARBA00023125"/>
    </source>
</evidence>
<comment type="caution">
    <text evidence="7">The sequence shown here is derived from an EMBL/GenBank/DDBJ whole genome shotgun (WGS) entry which is preliminary data.</text>
</comment>
<name>A0ABQ3ET90_9HYPH</name>
<dbReference type="PRINTS" id="PR00039">
    <property type="entry name" value="HTHLYSR"/>
</dbReference>
<evidence type="ECO:0000256" key="1">
    <source>
        <dbReference type="ARBA" id="ARBA00009437"/>
    </source>
</evidence>
<dbReference type="RefSeq" id="WP_189438866.1">
    <property type="nucleotide sequence ID" value="NZ_BMXE01000012.1"/>
</dbReference>
<evidence type="ECO:0000256" key="2">
    <source>
        <dbReference type="ARBA" id="ARBA00023015"/>
    </source>
</evidence>
<dbReference type="Gene3D" id="1.10.10.10">
    <property type="entry name" value="Winged helix-like DNA-binding domain superfamily/Winged helix DNA-binding domain"/>
    <property type="match status" value="1"/>
</dbReference>
<comment type="similarity">
    <text evidence="1">Belongs to the LysR transcriptional regulatory family.</text>
</comment>
<evidence type="ECO:0000259" key="6">
    <source>
        <dbReference type="PROSITE" id="PS50931"/>
    </source>
</evidence>
<keyword evidence="2" id="KW-0805">Transcription regulation</keyword>
<dbReference type="EMBL" id="BMXE01000012">
    <property type="protein sequence ID" value="GHB49159.1"/>
    <property type="molecule type" value="Genomic_DNA"/>
</dbReference>
<dbReference type="SUPFAM" id="SSF53850">
    <property type="entry name" value="Periplasmic binding protein-like II"/>
    <property type="match status" value="1"/>
</dbReference>